<keyword evidence="2" id="KW-0472">Membrane</keyword>
<dbReference type="OrthoDB" id="432970at2759"/>
<organism evidence="3 4">
    <name type="scientific">Ceriporiopsis subvermispora (strain B)</name>
    <name type="common">White-rot fungus</name>
    <name type="synonym">Gelatoporia subvermispora</name>
    <dbReference type="NCBI Taxonomy" id="914234"/>
    <lineage>
        <taxon>Eukaryota</taxon>
        <taxon>Fungi</taxon>
        <taxon>Dikarya</taxon>
        <taxon>Basidiomycota</taxon>
        <taxon>Agaricomycotina</taxon>
        <taxon>Agaricomycetes</taxon>
        <taxon>Polyporales</taxon>
        <taxon>Gelatoporiaceae</taxon>
        <taxon>Gelatoporia</taxon>
    </lineage>
</organism>
<dbReference type="AlphaFoldDB" id="M2RTB1"/>
<dbReference type="HOGENOM" id="CLU_324387_0_0_1"/>
<accession>M2RTB1</accession>
<feature type="region of interest" description="Disordered" evidence="1">
    <location>
        <begin position="870"/>
        <end position="890"/>
    </location>
</feature>
<protein>
    <submittedName>
        <fullName evidence="3">Uncharacterized protein</fullName>
    </submittedName>
</protein>
<feature type="region of interest" description="Disordered" evidence="1">
    <location>
        <begin position="687"/>
        <end position="721"/>
    </location>
</feature>
<name>M2RTB1_CERS8</name>
<keyword evidence="2" id="KW-0812">Transmembrane</keyword>
<evidence type="ECO:0000256" key="2">
    <source>
        <dbReference type="SAM" id="Phobius"/>
    </source>
</evidence>
<evidence type="ECO:0000256" key="1">
    <source>
        <dbReference type="SAM" id="MobiDB-lite"/>
    </source>
</evidence>
<keyword evidence="4" id="KW-1185">Reference proteome</keyword>
<feature type="transmembrane region" description="Helical" evidence="2">
    <location>
        <begin position="727"/>
        <end position="750"/>
    </location>
</feature>
<feature type="region of interest" description="Disordered" evidence="1">
    <location>
        <begin position="826"/>
        <end position="850"/>
    </location>
</feature>
<reference evidence="3 4" key="1">
    <citation type="journal article" date="2012" name="Proc. Natl. Acad. Sci. U.S.A.">
        <title>Comparative genomics of Ceriporiopsis subvermispora and Phanerochaete chrysosporium provide insight into selective ligninolysis.</title>
        <authorList>
            <person name="Fernandez-Fueyo E."/>
            <person name="Ruiz-Duenas F.J."/>
            <person name="Ferreira P."/>
            <person name="Floudas D."/>
            <person name="Hibbett D.S."/>
            <person name="Canessa P."/>
            <person name="Larrondo L.F."/>
            <person name="James T.Y."/>
            <person name="Seelenfreund D."/>
            <person name="Lobos S."/>
            <person name="Polanco R."/>
            <person name="Tello M."/>
            <person name="Honda Y."/>
            <person name="Watanabe T."/>
            <person name="Watanabe T."/>
            <person name="Ryu J.S."/>
            <person name="Kubicek C.P."/>
            <person name="Schmoll M."/>
            <person name="Gaskell J."/>
            <person name="Hammel K.E."/>
            <person name="St John F.J."/>
            <person name="Vanden Wymelenberg A."/>
            <person name="Sabat G."/>
            <person name="Splinter BonDurant S."/>
            <person name="Syed K."/>
            <person name="Yadav J.S."/>
            <person name="Doddapaneni H."/>
            <person name="Subramanian V."/>
            <person name="Lavin J.L."/>
            <person name="Oguiza J.A."/>
            <person name="Perez G."/>
            <person name="Pisabarro A.G."/>
            <person name="Ramirez L."/>
            <person name="Santoyo F."/>
            <person name="Master E."/>
            <person name="Coutinho P.M."/>
            <person name="Henrissat B."/>
            <person name="Lombard V."/>
            <person name="Magnuson J.K."/>
            <person name="Kuees U."/>
            <person name="Hori C."/>
            <person name="Igarashi K."/>
            <person name="Samejima M."/>
            <person name="Held B.W."/>
            <person name="Barry K.W."/>
            <person name="LaButti K.M."/>
            <person name="Lapidus A."/>
            <person name="Lindquist E.A."/>
            <person name="Lucas S.M."/>
            <person name="Riley R."/>
            <person name="Salamov A.A."/>
            <person name="Hoffmeister D."/>
            <person name="Schwenk D."/>
            <person name="Hadar Y."/>
            <person name="Yarden O."/>
            <person name="de Vries R.P."/>
            <person name="Wiebenga A."/>
            <person name="Stenlid J."/>
            <person name="Eastwood D."/>
            <person name="Grigoriev I.V."/>
            <person name="Berka R.M."/>
            <person name="Blanchette R.A."/>
            <person name="Kersten P."/>
            <person name="Martinez A.T."/>
            <person name="Vicuna R."/>
            <person name="Cullen D."/>
        </authorList>
    </citation>
    <scope>NUCLEOTIDE SEQUENCE [LARGE SCALE GENOMIC DNA]</scope>
    <source>
        <strain evidence="3 4">B</strain>
    </source>
</reference>
<gene>
    <name evidence="3" type="ORF">CERSUDRAFT_90259</name>
</gene>
<evidence type="ECO:0000313" key="4">
    <source>
        <dbReference type="Proteomes" id="UP000016930"/>
    </source>
</evidence>
<dbReference type="EMBL" id="KB445791">
    <property type="protein sequence ID" value="EMD41687.1"/>
    <property type="molecule type" value="Genomic_DNA"/>
</dbReference>
<proteinExistence type="predicted"/>
<keyword evidence="2" id="KW-1133">Transmembrane helix</keyword>
<dbReference type="Proteomes" id="UP000016930">
    <property type="component" value="Unassembled WGS sequence"/>
</dbReference>
<dbReference type="STRING" id="914234.M2RTB1"/>
<sequence length="890" mass="97385">MATPAFPPDLVLDVHDLAAIILNCHFQLEPKFAKTKLLEINRGTSSLQTLPDHILAPQWDMPTPGQRRVAYILRDESSAPDRVTIDTFAHPDGVKTPTSNALTRRELEDVFWRCKDFDSGYILAYAAQQVFNTLPPTAKLRARTSTGHTITCAPSAVAVAEIDILPREACLMVVYEPQPHLGPTKVRMEQHLSGFGGSMPWVYLLIGEATAADLEQDTRVVFDLALPQIGGRGRGGEVFALERGKYYHDEVLKKYAEEFEDYKLSAKLQMSPSVIRGQGETLKKMVLERLARVVAGEESFYGSLCVQAMSDVQLPADACIDVHDLAAILLDCHSQLEDRFAKTTLVEITRDAVRSIEPFPEHYLDSIPEWNELYPGQRRVAYFVKNDSQSPSCVTLDTFAQPEGVTKPNGHVPTRRELEDIFWRCKTYDRGSTLAYVLQLILLILPASATLPNLNDTRVLLDLGLAQIGGRGRGEELSALERVQTYRQGVLDKYATEVTYETTYGLNPPPPEVGAYCVELTDIVLKRLAKNVTIDDFYGDPLTGNQFAYSPKGAWNIGQNCTICLAHPDPSREWLDTWHDSTAPGNATSSASVIFNGTALYVFGVVVHGGPQTQNGFIGASNLQFLVDNSVAGTFADSTPSPNKSVLYDYNVLLFQTTSLASGSHNFTLINEPSSLVLLDRAVYTTNEETSSSNSGTESTGSLAPTTSPATTSPPSASSASSSKHKVIIPVVVAVASVIVIASIAGAVYYSRRRRRQIPTDPINAFDADLLRPYTDDDTQTTEVRWPAQATAKHEDVEQAAPPAYDQVPSTSHDISHSFVQPEALLPSGVRAPAPTRLEGGSSIGMLEQQSSSAIDFPALSPAQRKLANEIRLEPPVQRSHIENSDDLGQ</sequence>
<evidence type="ECO:0000313" key="3">
    <source>
        <dbReference type="EMBL" id="EMD41687.1"/>
    </source>
</evidence>